<reference evidence="1 2" key="1">
    <citation type="submission" date="2024-03" db="EMBL/GenBank/DDBJ databases">
        <title>Draft genome sequence of Pseudonocardia tropica JCM 19149.</title>
        <authorList>
            <person name="Butdee W."/>
            <person name="Duangmal K."/>
        </authorList>
    </citation>
    <scope>NUCLEOTIDE SEQUENCE [LARGE SCALE GENOMIC DNA]</scope>
    <source>
        <strain evidence="1 2">JCM 19149</strain>
    </source>
</reference>
<protein>
    <submittedName>
        <fullName evidence="1">DUF1684 domain-containing protein</fullName>
    </submittedName>
</protein>
<organism evidence="1 2">
    <name type="scientific">Pseudonocardia tropica</name>
    <dbReference type="NCBI Taxonomy" id="681289"/>
    <lineage>
        <taxon>Bacteria</taxon>
        <taxon>Bacillati</taxon>
        <taxon>Actinomycetota</taxon>
        <taxon>Actinomycetes</taxon>
        <taxon>Pseudonocardiales</taxon>
        <taxon>Pseudonocardiaceae</taxon>
        <taxon>Pseudonocardia</taxon>
    </lineage>
</organism>
<proteinExistence type="predicted"/>
<name>A0ABV1JSJ4_9PSEU</name>
<dbReference type="PANTHER" id="PTHR41913:SF1">
    <property type="entry name" value="DUF1684 DOMAIN-CONTAINING PROTEIN"/>
    <property type="match status" value="1"/>
</dbReference>
<dbReference type="EMBL" id="JBEDNP010000004">
    <property type="protein sequence ID" value="MEQ3538912.1"/>
    <property type="molecule type" value="Genomic_DNA"/>
</dbReference>
<dbReference type="Proteomes" id="UP001464923">
    <property type="component" value="Unassembled WGS sequence"/>
</dbReference>
<sequence length="275" mass="28537">MTSTLSAHDAWRAAREQTLREPHGWLSLTALHWLGTSDSTADGAPVDTVPGLPGTWRAAGPDEVAVTAVAADGVVLPGATGPLDGTAHVRPVDGAPGVMVAVGERVVEIARRTDSWALRVRDPQALTRTAFTGVPAWPYDPAAVVDAVFTPYDAPRTVTVDAVVAGLQHFPTAVGEVAFTWAGAPQRLVALAGKDGGLSLHFRDATSGDTTYGGGRILRTDDPAPDGTLELDLNRVVNLPCAFTAHATCPLPPAGNTLEVAVEAGEKSPLRPDLA</sequence>
<gene>
    <name evidence="1" type="ORF">WHI96_08775</name>
</gene>
<dbReference type="InterPro" id="IPR012467">
    <property type="entry name" value="DUF1684"/>
</dbReference>
<dbReference type="RefSeq" id="WP_345652368.1">
    <property type="nucleotide sequence ID" value="NZ_BAABLY010000082.1"/>
</dbReference>
<evidence type="ECO:0000313" key="1">
    <source>
        <dbReference type="EMBL" id="MEQ3538912.1"/>
    </source>
</evidence>
<dbReference type="Pfam" id="PF07920">
    <property type="entry name" value="DUF1684"/>
    <property type="match status" value="1"/>
</dbReference>
<comment type="caution">
    <text evidence="1">The sequence shown here is derived from an EMBL/GenBank/DDBJ whole genome shotgun (WGS) entry which is preliminary data.</text>
</comment>
<evidence type="ECO:0000313" key="2">
    <source>
        <dbReference type="Proteomes" id="UP001464923"/>
    </source>
</evidence>
<keyword evidence="2" id="KW-1185">Reference proteome</keyword>
<accession>A0ABV1JSJ4</accession>
<dbReference type="PANTHER" id="PTHR41913">
    <property type="entry name" value="DUF1684 DOMAIN-CONTAINING PROTEIN"/>
    <property type="match status" value="1"/>
</dbReference>